<dbReference type="InterPro" id="IPR023214">
    <property type="entry name" value="HAD_sf"/>
</dbReference>
<keyword evidence="1" id="KW-0378">Hydrolase</keyword>
<dbReference type="EMBL" id="QRGO01000001">
    <property type="protein sequence ID" value="RDV04638.1"/>
    <property type="molecule type" value="Genomic_DNA"/>
</dbReference>
<comment type="caution">
    <text evidence="1">The sequence shown here is derived from an EMBL/GenBank/DDBJ whole genome shotgun (WGS) entry which is preliminary data.</text>
</comment>
<dbReference type="InterPro" id="IPR050155">
    <property type="entry name" value="HAD-like_hydrolase_sf"/>
</dbReference>
<dbReference type="SFLD" id="SFLDS00003">
    <property type="entry name" value="Haloacid_Dehalogenase"/>
    <property type="match status" value="1"/>
</dbReference>
<dbReference type="InterPro" id="IPR023198">
    <property type="entry name" value="PGP-like_dom2"/>
</dbReference>
<gene>
    <name evidence="1" type="ORF">DXH78_08730</name>
</gene>
<sequence>MRGPGMTADRTMSYRLAIFDFDGTLADSFPWFTGVINDTADKFRFRRVEPDEIDGLRGKSSREMMQILGVSAWKLPFIARYIRKRKAQDLAGIPLFAEASSALGRLHEAGVTLAIVSSNSEANIRKMFGPDTARLIAYYECGSSLHGKAKRFRKVLRKSGFATHEAIAIGDELRDIDAAREAGIAFGAVTWGYTHGAAMKAAGPDFAFEAFDAMVQIIAGAAR</sequence>
<dbReference type="InterPro" id="IPR036412">
    <property type="entry name" value="HAD-like_sf"/>
</dbReference>
<dbReference type="OrthoDB" id="9793014at2"/>
<dbReference type="SUPFAM" id="SSF56784">
    <property type="entry name" value="HAD-like"/>
    <property type="match status" value="1"/>
</dbReference>
<evidence type="ECO:0000313" key="2">
    <source>
        <dbReference type="Proteomes" id="UP000263993"/>
    </source>
</evidence>
<dbReference type="AlphaFoldDB" id="A0A371BAN0"/>
<name>A0A371BAN0_9BRAD</name>
<dbReference type="PANTHER" id="PTHR43434">
    <property type="entry name" value="PHOSPHOGLYCOLATE PHOSPHATASE"/>
    <property type="match status" value="1"/>
</dbReference>
<proteinExistence type="predicted"/>
<dbReference type="Pfam" id="PF13419">
    <property type="entry name" value="HAD_2"/>
    <property type="match status" value="1"/>
</dbReference>
<dbReference type="InterPro" id="IPR041492">
    <property type="entry name" value="HAD_2"/>
</dbReference>
<keyword evidence="2" id="KW-1185">Reference proteome</keyword>
<dbReference type="Gene3D" id="1.10.150.240">
    <property type="entry name" value="Putative phosphatase, domain 2"/>
    <property type="match status" value="1"/>
</dbReference>
<accession>A0A371BAN0</accession>
<dbReference type="SFLD" id="SFLDG01129">
    <property type="entry name" value="C1.5:_HAD__Beta-PGM__Phosphata"/>
    <property type="match status" value="1"/>
</dbReference>
<dbReference type="GO" id="GO:0005829">
    <property type="term" value="C:cytosol"/>
    <property type="evidence" value="ECO:0007669"/>
    <property type="project" value="TreeGrafter"/>
</dbReference>
<evidence type="ECO:0000313" key="1">
    <source>
        <dbReference type="EMBL" id="RDV04638.1"/>
    </source>
</evidence>
<dbReference type="GO" id="GO:0006281">
    <property type="term" value="P:DNA repair"/>
    <property type="evidence" value="ECO:0007669"/>
    <property type="project" value="TreeGrafter"/>
</dbReference>
<dbReference type="PANTHER" id="PTHR43434:SF13">
    <property type="entry name" value="PHOSPHOGLYCOLATE PHOSPHATASE"/>
    <property type="match status" value="1"/>
</dbReference>
<protein>
    <submittedName>
        <fullName evidence="1">HAD family hydrolase</fullName>
    </submittedName>
</protein>
<organism evidence="1 2">
    <name type="scientific">Undibacter mobilis</name>
    <dbReference type="NCBI Taxonomy" id="2292256"/>
    <lineage>
        <taxon>Bacteria</taxon>
        <taxon>Pseudomonadati</taxon>
        <taxon>Pseudomonadota</taxon>
        <taxon>Alphaproteobacteria</taxon>
        <taxon>Hyphomicrobiales</taxon>
        <taxon>Nitrobacteraceae</taxon>
        <taxon>Undibacter</taxon>
    </lineage>
</organism>
<dbReference type="GO" id="GO:0008967">
    <property type="term" value="F:phosphoglycolate phosphatase activity"/>
    <property type="evidence" value="ECO:0007669"/>
    <property type="project" value="TreeGrafter"/>
</dbReference>
<reference evidence="2" key="1">
    <citation type="submission" date="2018-08" db="EMBL/GenBank/DDBJ databases">
        <authorList>
            <person name="Kim S.-J."/>
            <person name="Jung G.-Y."/>
        </authorList>
    </citation>
    <scope>NUCLEOTIDE SEQUENCE [LARGE SCALE GENOMIC DNA]</scope>
    <source>
        <strain evidence="2">GY_H</strain>
    </source>
</reference>
<dbReference type="Proteomes" id="UP000263993">
    <property type="component" value="Unassembled WGS sequence"/>
</dbReference>
<dbReference type="Gene3D" id="3.40.50.1000">
    <property type="entry name" value="HAD superfamily/HAD-like"/>
    <property type="match status" value="1"/>
</dbReference>